<feature type="region of interest" description="Disordered" evidence="1">
    <location>
        <begin position="105"/>
        <end position="126"/>
    </location>
</feature>
<evidence type="ECO:0000313" key="3">
    <source>
        <dbReference type="Proteomes" id="UP000292082"/>
    </source>
</evidence>
<evidence type="ECO:0000256" key="1">
    <source>
        <dbReference type="SAM" id="MobiDB-lite"/>
    </source>
</evidence>
<dbReference type="EMBL" id="ML145084">
    <property type="protein sequence ID" value="TBU65291.1"/>
    <property type="molecule type" value="Genomic_DNA"/>
</dbReference>
<accession>A0A4Q9QDS8</accession>
<proteinExistence type="predicted"/>
<dbReference type="Proteomes" id="UP000292082">
    <property type="component" value="Unassembled WGS sequence"/>
</dbReference>
<gene>
    <name evidence="2" type="ORF">BD310DRAFT_1428</name>
</gene>
<organism evidence="2 3">
    <name type="scientific">Dichomitus squalens</name>
    <dbReference type="NCBI Taxonomy" id="114155"/>
    <lineage>
        <taxon>Eukaryota</taxon>
        <taxon>Fungi</taxon>
        <taxon>Dikarya</taxon>
        <taxon>Basidiomycota</taxon>
        <taxon>Agaricomycotina</taxon>
        <taxon>Agaricomycetes</taxon>
        <taxon>Polyporales</taxon>
        <taxon>Polyporaceae</taxon>
        <taxon>Dichomitus</taxon>
    </lineage>
</organism>
<dbReference type="AlphaFoldDB" id="A0A4Q9QDS8"/>
<reference evidence="2 3" key="1">
    <citation type="submission" date="2019-01" db="EMBL/GenBank/DDBJ databases">
        <title>Draft genome sequences of three monokaryotic isolates of the white-rot basidiomycete fungus Dichomitus squalens.</title>
        <authorList>
            <consortium name="DOE Joint Genome Institute"/>
            <person name="Lopez S.C."/>
            <person name="Andreopoulos B."/>
            <person name="Pangilinan J."/>
            <person name="Lipzen A."/>
            <person name="Riley R."/>
            <person name="Ahrendt S."/>
            <person name="Ng V."/>
            <person name="Barry K."/>
            <person name="Daum C."/>
            <person name="Grigoriev I.V."/>
            <person name="Hilden K.S."/>
            <person name="Makela M.R."/>
            <person name="de Vries R.P."/>
        </authorList>
    </citation>
    <scope>NUCLEOTIDE SEQUENCE [LARGE SCALE GENOMIC DNA]</scope>
    <source>
        <strain evidence="2 3">CBS 464.89</strain>
    </source>
</reference>
<protein>
    <submittedName>
        <fullName evidence="2">Uncharacterized protein</fullName>
    </submittedName>
</protein>
<keyword evidence="3" id="KW-1185">Reference proteome</keyword>
<sequence length="199" mass="21358">MASSCLLSAPLPFRPTFAHTYTPLPYPITLTARDCRVQAVSLSPRPQRSHNCIFTPLARFCFSVTSSLLLHLFMFSVECLFPCSSVCGPVIPSLVSLTQPRFARSAASPTHRHRHKSSTLRTSGQSLVPGSVVRHPRVAQVALASWTCCDSRSDGQSADGCPIGRGGSVGQGGRKITVLPGVKSGGGKDPIGLDWRIWT</sequence>
<name>A0A4Q9QDS8_9APHY</name>
<evidence type="ECO:0000313" key="2">
    <source>
        <dbReference type="EMBL" id="TBU65291.1"/>
    </source>
</evidence>